<protein>
    <recommendedName>
        <fullName evidence="6">Fatty acid hydroxylase domain-containing protein</fullName>
    </recommendedName>
</protein>
<evidence type="ECO:0000256" key="2">
    <source>
        <dbReference type="ARBA" id="ARBA00022692"/>
    </source>
</evidence>
<dbReference type="GO" id="GO:0051999">
    <property type="term" value="P:mannosyl-inositol phosphorylceramide biosynthetic process"/>
    <property type="evidence" value="ECO:0007669"/>
    <property type="project" value="EnsemblFungi"/>
</dbReference>
<dbReference type="EMBL" id="KQ030535">
    <property type="protein sequence ID" value="KJZ73389.1"/>
    <property type="molecule type" value="Genomic_DNA"/>
</dbReference>
<evidence type="ECO:0000259" key="6">
    <source>
        <dbReference type="Pfam" id="PF04116"/>
    </source>
</evidence>
<reference evidence="7 8" key="1">
    <citation type="journal article" date="2014" name="Genome Biol. Evol.">
        <title>Comparative genomics and transcriptomics analyses reveal divergent lifestyle features of nematode endoparasitic fungus Hirsutella minnesotensis.</title>
        <authorList>
            <person name="Lai Y."/>
            <person name="Liu K."/>
            <person name="Zhang X."/>
            <person name="Zhang X."/>
            <person name="Li K."/>
            <person name="Wang N."/>
            <person name="Shu C."/>
            <person name="Wu Y."/>
            <person name="Wang C."/>
            <person name="Bushley K.E."/>
            <person name="Xiang M."/>
            <person name="Liu X."/>
        </authorList>
    </citation>
    <scope>NUCLEOTIDE SEQUENCE [LARGE SCALE GENOMIC DNA]</scope>
    <source>
        <strain evidence="7 8">3608</strain>
    </source>
</reference>
<organism evidence="7 8">
    <name type="scientific">Hirsutella minnesotensis 3608</name>
    <dbReference type="NCBI Taxonomy" id="1043627"/>
    <lineage>
        <taxon>Eukaryota</taxon>
        <taxon>Fungi</taxon>
        <taxon>Dikarya</taxon>
        <taxon>Ascomycota</taxon>
        <taxon>Pezizomycotina</taxon>
        <taxon>Sordariomycetes</taxon>
        <taxon>Hypocreomycetidae</taxon>
        <taxon>Hypocreales</taxon>
        <taxon>Ophiocordycipitaceae</taxon>
        <taxon>Hirsutella</taxon>
    </lineage>
</organism>
<gene>
    <name evidence="7" type="ORF">HIM_07183</name>
</gene>
<keyword evidence="3 5" id="KW-1133">Transmembrane helix</keyword>
<dbReference type="GO" id="GO:0042284">
    <property type="term" value="F:sphingolipid delta-4 desaturase activity"/>
    <property type="evidence" value="ECO:0007669"/>
    <property type="project" value="EnsemblFungi"/>
</dbReference>
<dbReference type="Proteomes" id="UP000054481">
    <property type="component" value="Unassembled WGS sequence"/>
</dbReference>
<dbReference type="GO" id="GO:0102772">
    <property type="term" value="F:sphingolipid C4-monooxygenase activity"/>
    <property type="evidence" value="ECO:0007669"/>
    <property type="project" value="EnsemblFungi"/>
</dbReference>
<evidence type="ECO:0000256" key="3">
    <source>
        <dbReference type="ARBA" id="ARBA00022989"/>
    </source>
</evidence>
<dbReference type="OrthoDB" id="408954at2759"/>
<feature type="transmembrane region" description="Helical" evidence="5">
    <location>
        <begin position="52"/>
        <end position="72"/>
    </location>
</feature>
<dbReference type="InterPro" id="IPR006694">
    <property type="entry name" value="Fatty_acid_hydroxylase"/>
</dbReference>
<dbReference type="AlphaFoldDB" id="A0A0F8A4D5"/>
<keyword evidence="8" id="KW-1185">Reference proteome</keyword>
<dbReference type="GO" id="GO:0005506">
    <property type="term" value="F:iron ion binding"/>
    <property type="evidence" value="ECO:0007669"/>
    <property type="project" value="InterPro"/>
</dbReference>
<evidence type="ECO:0000256" key="1">
    <source>
        <dbReference type="ARBA" id="ARBA00004370"/>
    </source>
</evidence>
<name>A0A0F8A4D5_9HYPO</name>
<dbReference type="GO" id="GO:0005789">
    <property type="term" value="C:endoplasmic reticulum membrane"/>
    <property type="evidence" value="ECO:0007669"/>
    <property type="project" value="EnsemblFungi"/>
</dbReference>
<evidence type="ECO:0000313" key="7">
    <source>
        <dbReference type="EMBL" id="KJZ73389.1"/>
    </source>
</evidence>
<evidence type="ECO:0000256" key="5">
    <source>
        <dbReference type="SAM" id="Phobius"/>
    </source>
</evidence>
<keyword evidence="2 5" id="KW-0812">Transmembrane</keyword>
<evidence type="ECO:0000256" key="4">
    <source>
        <dbReference type="ARBA" id="ARBA00023136"/>
    </source>
</evidence>
<dbReference type="PANTHER" id="PTHR11863">
    <property type="entry name" value="STEROL DESATURASE"/>
    <property type="match status" value="1"/>
</dbReference>
<comment type="subcellular location">
    <subcellularLocation>
        <location evidence="1">Membrane</location>
    </subcellularLocation>
</comment>
<feature type="domain" description="Fatty acid hydroxylase" evidence="6">
    <location>
        <begin position="217"/>
        <end position="352"/>
    </location>
</feature>
<keyword evidence="4 5" id="KW-0472">Membrane</keyword>
<feature type="transmembrane region" description="Helical" evidence="5">
    <location>
        <begin position="205"/>
        <end position="230"/>
    </location>
</feature>
<sequence length="372" mass="41574">MVNQTSPGLTTALSSPLGVMANSSLLDAALPPLPTYSLEPTGDVFTWISDFWLSLVLPVVVYWAMSLAFHLVDVLDLFPQYRLHTPDEILCRNHASRYEVARDVVIQQIIQLVTGAALAMTEPAEMHGKAEYDVAVWATRLRLAQRALPGLLGLMGLNASAISKNMSATHPLLAGALAGGYYPSLASAGASYPAFAPWELTTAKLIYHVFVPALQFFTAIFILDTWQYFLHRLMHVNRWLYTTFHSRHHRLYVPYAYGALYNHPFEGFLLDTLGAAIAFKVTGMTLRQGTCFFTCSTIKTVDDHCGYAFPWDPLQLITSNNAAYHDIHHQTWGIKANFSQPFFTFWDTLLGTKYKGSRTDRIADKKRSAKTS</sequence>
<dbReference type="Pfam" id="PF04116">
    <property type="entry name" value="FA_hydroxylase"/>
    <property type="match status" value="1"/>
</dbReference>
<proteinExistence type="predicted"/>
<dbReference type="InterPro" id="IPR050307">
    <property type="entry name" value="Sterol_Desaturase_Related"/>
</dbReference>
<evidence type="ECO:0000313" key="8">
    <source>
        <dbReference type="Proteomes" id="UP000054481"/>
    </source>
</evidence>
<accession>A0A0F8A4D5</accession>
<feature type="transmembrane region" description="Helical" evidence="5">
    <location>
        <begin position="172"/>
        <end position="193"/>
    </location>
</feature>